<proteinExistence type="predicted"/>
<evidence type="ECO:0000313" key="2">
    <source>
        <dbReference type="Proteomes" id="UP000179001"/>
    </source>
</evidence>
<name>A0A1F5T3H9_9BACT</name>
<dbReference type="STRING" id="1798002.A2478_02370"/>
<comment type="caution">
    <text evidence="1">The sequence shown here is derived from an EMBL/GenBank/DDBJ whole genome shotgun (WGS) entry which is preliminary data.</text>
</comment>
<organism evidence="1 2">
    <name type="scientific">Candidatus Falkowbacteria bacterium RIFOXYC2_FULL_36_12</name>
    <dbReference type="NCBI Taxonomy" id="1798002"/>
    <lineage>
        <taxon>Bacteria</taxon>
        <taxon>Candidatus Falkowiibacteriota</taxon>
    </lineage>
</organism>
<dbReference type="AlphaFoldDB" id="A0A1F5T3H9"/>
<reference evidence="1 2" key="1">
    <citation type="journal article" date="2016" name="Nat. Commun.">
        <title>Thousands of microbial genomes shed light on interconnected biogeochemical processes in an aquifer system.</title>
        <authorList>
            <person name="Anantharaman K."/>
            <person name="Brown C.T."/>
            <person name="Hug L.A."/>
            <person name="Sharon I."/>
            <person name="Castelle C.J."/>
            <person name="Probst A.J."/>
            <person name="Thomas B.C."/>
            <person name="Singh A."/>
            <person name="Wilkins M.J."/>
            <person name="Karaoz U."/>
            <person name="Brodie E.L."/>
            <person name="Williams K.H."/>
            <person name="Hubbard S.S."/>
            <person name="Banfield J.F."/>
        </authorList>
    </citation>
    <scope>NUCLEOTIDE SEQUENCE [LARGE SCALE GENOMIC DNA]</scope>
</reference>
<evidence type="ECO:0000313" key="1">
    <source>
        <dbReference type="EMBL" id="OGF33508.1"/>
    </source>
</evidence>
<accession>A0A1F5T3H9</accession>
<protein>
    <submittedName>
        <fullName evidence="1">Uncharacterized protein</fullName>
    </submittedName>
</protein>
<sequence length="245" mass="27626">MDEITRDYGIRIVGFGNVLFVSPHSAEGFEAGVNYLVAKICVATGASAIINTQILRSRVDLNRFDQVNDNFLMVPAVGKYFNDLWRTIVDLKEKFDHPVVIFMHFCPRVYIRQRCLYQRVENGALVKKQVGESRDFDIDIGCGLTMINSGTSGIYAPAKQIIPSRGRGRPTIDLTRLIQIQNSLSQGNHLKVMVGREWAAANRENMVQWSIEHYNIDTVQLEICSDVAESDNVLSVLCKMVNDLK</sequence>
<dbReference type="EMBL" id="MFGJ01000001">
    <property type="protein sequence ID" value="OGF33508.1"/>
    <property type="molecule type" value="Genomic_DNA"/>
</dbReference>
<gene>
    <name evidence="1" type="ORF">A2478_02370</name>
</gene>
<dbReference type="Proteomes" id="UP000179001">
    <property type="component" value="Unassembled WGS sequence"/>
</dbReference>